<accession>A0A7J6RSS6</accession>
<sequence length="266" mass="28836">EHLSKEDKAKFLALADRLESESTRMSKDFGSFGTALSGLDAGAATTKAELAALTSEEGRLTAKMAAFSTRGQNVIAADKIYGTQLLGGLKSQTARYASESAGALGALALQEKNNASKSVAGYMSLMERRFGATRGALLREEAEARSQYGVEKNDVDKAEVFVATLKDESQKDEIKLRDSLLRLIRSDDQGAENFIREMLEAQDGRLVDVRNVLLKMIGTDSSGVVNATEADVSTVKDKMELLLASEETEAQKDARRDSQLIENTDK</sequence>
<name>A0A7J6RSS6_PEROL</name>
<keyword evidence="3" id="KW-1185">Reference proteome</keyword>
<organism evidence="2 3">
    <name type="scientific">Perkinsus olseni</name>
    <name type="common">Perkinsus atlanticus</name>
    <dbReference type="NCBI Taxonomy" id="32597"/>
    <lineage>
        <taxon>Eukaryota</taxon>
        <taxon>Sar</taxon>
        <taxon>Alveolata</taxon>
        <taxon>Perkinsozoa</taxon>
        <taxon>Perkinsea</taxon>
        <taxon>Perkinsida</taxon>
        <taxon>Perkinsidae</taxon>
        <taxon>Perkinsus</taxon>
    </lineage>
</organism>
<proteinExistence type="predicted"/>
<evidence type="ECO:0000313" key="2">
    <source>
        <dbReference type="EMBL" id="KAF4723262.1"/>
    </source>
</evidence>
<evidence type="ECO:0000313" key="3">
    <source>
        <dbReference type="Proteomes" id="UP000553632"/>
    </source>
</evidence>
<gene>
    <name evidence="2" type="ORF">FOZ63_009942</name>
</gene>
<comment type="caution">
    <text evidence="2">The sequence shown here is derived from an EMBL/GenBank/DDBJ whole genome shotgun (WGS) entry which is preliminary data.</text>
</comment>
<reference evidence="2 3" key="1">
    <citation type="submission" date="2020-04" db="EMBL/GenBank/DDBJ databases">
        <title>Perkinsus olseni comparative genomics.</title>
        <authorList>
            <person name="Bogema D.R."/>
        </authorList>
    </citation>
    <scope>NUCLEOTIDE SEQUENCE [LARGE SCALE GENOMIC DNA]</scope>
    <source>
        <strain evidence="2 3">ATCC PRA-207</strain>
    </source>
</reference>
<dbReference type="EMBL" id="JABANO010023606">
    <property type="protein sequence ID" value="KAF4723262.1"/>
    <property type="molecule type" value="Genomic_DNA"/>
</dbReference>
<dbReference type="AlphaFoldDB" id="A0A7J6RSS6"/>
<feature type="compositionally biased region" description="Basic and acidic residues" evidence="1">
    <location>
        <begin position="249"/>
        <end position="266"/>
    </location>
</feature>
<feature type="non-terminal residue" evidence="2">
    <location>
        <position position="266"/>
    </location>
</feature>
<feature type="non-terminal residue" evidence="2">
    <location>
        <position position="1"/>
    </location>
</feature>
<evidence type="ECO:0000256" key="1">
    <source>
        <dbReference type="SAM" id="MobiDB-lite"/>
    </source>
</evidence>
<feature type="region of interest" description="Disordered" evidence="1">
    <location>
        <begin position="246"/>
        <end position="266"/>
    </location>
</feature>
<protein>
    <submittedName>
        <fullName evidence="2">Uncharacterized protein</fullName>
    </submittedName>
</protein>
<dbReference type="Proteomes" id="UP000553632">
    <property type="component" value="Unassembled WGS sequence"/>
</dbReference>